<evidence type="ECO:0000256" key="7">
    <source>
        <dbReference type="ARBA" id="ARBA00023136"/>
    </source>
</evidence>
<comment type="subcellular location">
    <subcellularLocation>
        <location evidence="1 9">Cell inner membrane</location>
        <topology evidence="1 9">Multi-pass membrane protein</topology>
    </subcellularLocation>
</comment>
<evidence type="ECO:0000256" key="8">
    <source>
        <dbReference type="ARBA" id="ARBA00038436"/>
    </source>
</evidence>
<evidence type="ECO:0000256" key="5">
    <source>
        <dbReference type="ARBA" id="ARBA00022692"/>
    </source>
</evidence>
<dbReference type="Pfam" id="PF04290">
    <property type="entry name" value="DctQ"/>
    <property type="match status" value="1"/>
</dbReference>
<evidence type="ECO:0000256" key="3">
    <source>
        <dbReference type="ARBA" id="ARBA00022475"/>
    </source>
</evidence>
<dbReference type="InterPro" id="IPR007387">
    <property type="entry name" value="TRAP_DctQ"/>
</dbReference>
<name>A0ABN6NXK4_9PROT</name>
<keyword evidence="5 9" id="KW-0812">Transmembrane</keyword>
<protein>
    <recommendedName>
        <fullName evidence="9">TRAP transporter small permease protein</fullName>
    </recommendedName>
</protein>
<dbReference type="PANTHER" id="PTHR35011">
    <property type="entry name" value="2,3-DIKETO-L-GULONATE TRAP TRANSPORTER SMALL PERMEASE PROTEIN YIAM"/>
    <property type="match status" value="1"/>
</dbReference>
<keyword evidence="2 9" id="KW-0813">Transport</keyword>
<keyword evidence="3" id="KW-1003">Cell membrane</keyword>
<dbReference type="EMBL" id="AP025637">
    <property type="protein sequence ID" value="BDG71146.1"/>
    <property type="molecule type" value="Genomic_DNA"/>
</dbReference>
<keyword evidence="4 9" id="KW-0997">Cell inner membrane</keyword>
<gene>
    <name evidence="11" type="ORF">Rmf_10750</name>
</gene>
<feature type="transmembrane region" description="Helical" evidence="9">
    <location>
        <begin position="67"/>
        <end position="89"/>
    </location>
</feature>
<evidence type="ECO:0000256" key="6">
    <source>
        <dbReference type="ARBA" id="ARBA00022989"/>
    </source>
</evidence>
<evidence type="ECO:0000313" key="11">
    <source>
        <dbReference type="EMBL" id="BDG71146.1"/>
    </source>
</evidence>
<keyword evidence="6 9" id="KW-1133">Transmembrane helix</keyword>
<keyword evidence="7 9" id="KW-0472">Membrane</keyword>
<sequence length="192" mass="20060">MSETSAAGPAGPAAGQQVPSGPLPRLLGLPLALLRRGVEIILILLLAAMFGSVLAQIAGRYAFNFSIAWATEFASYAQIWMVLLGAGYAMRTRLHVSIDTLVAALPPLLGRLVMVPILGLCLWFLWVVWEGGWLLLEIGQIQTSAGLGVPMTVPYAALPASAAYLALETLIAMGGVIIGRAPVATGGGVRLD</sequence>
<proteinExistence type="inferred from homology"/>
<evidence type="ECO:0000256" key="4">
    <source>
        <dbReference type="ARBA" id="ARBA00022519"/>
    </source>
</evidence>
<accession>A0ABN6NXK4</accession>
<comment type="function">
    <text evidence="9">Part of the tripartite ATP-independent periplasmic (TRAP) transport system.</text>
</comment>
<feature type="transmembrane region" description="Helical" evidence="9">
    <location>
        <begin position="101"/>
        <end position="126"/>
    </location>
</feature>
<feature type="transmembrane region" description="Helical" evidence="9">
    <location>
        <begin position="156"/>
        <end position="178"/>
    </location>
</feature>
<dbReference type="InterPro" id="IPR055348">
    <property type="entry name" value="DctQ"/>
</dbReference>
<evidence type="ECO:0000313" key="12">
    <source>
        <dbReference type="Proteomes" id="UP000831327"/>
    </source>
</evidence>
<evidence type="ECO:0000256" key="9">
    <source>
        <dbReference type="RuleBase" id="RU369079"/>
    </source>
</evidence>
<evidence type="ECO:0000259" key="10">
    <source>
        <dbReference type="Pfam" id="PF04290"/>
    </source>
</evidence>
<dbReference type="PANTHER" id="PTHR35011:SF2">
    <property type="entry name" value="2,3-DIKETO-L-GULONATE TRAP TRANSPORTER SMALL PERMEASE PROTEIN YIAM"/>
    <property type="match status" value="1"/>
</dbReference>
<comment type="similarity">
    <text evidence="8 9">Belongs to the TRAP transporter small permease family.</text>
</comment>
<keyword evidence="12" id="KW-1185">Reference proteome</keyword>
<organism evidence="11 12">
    <name type="scientific">Roseomonas fluvialis</name>
    <dbReference type="NCBI Taxonomy" id="1750527"/>
    <lineage>
        <taxon>Bacteria</taxon>
        <taxon>Pseudomonadati</taxon>
        <taxon>Pseudomonadota</taxon>
        <taxon>Alphaproteobacteria</taxon>
        <taxon>Acetobacterales</taxon>
        <taxon>Roseomonadaceae</taxon>
        <taxon>Roseomonas</taxon>
    </lineage>
</organism>
<evidence type="ECO:0000256" key="1">
    <source>
        <dbReference type="ARBA" id="ARBA00004429"/>
    </source>
</evidence>
<feature type="transmembrane region" description="Helical" evidence="9">
    <location>
        <begin position="40"/>
        <end position="61"/>
    </location>
</feature>
<reference evidence="11 12" key="1">
    <citation type="journal article" date="2016" name="Microbes Environ.">
        <title>Phylogenetically diverse aerobic anoxygenic phototrophic bacteria isolated from epilithic biofilms in Tama river, Japan.</title>
        <authorList>
            <person name="Hirose S."/>
            <person name="Matsuura K."/>
            <person name="Haruta S."/>
        </authorList>
    </citation>
    <scope>NUCLEOTIDE SEQUENCE [LARGE SCALE GENOMIC DNA]</scope>
    <source>
        <strain evidence="11 12">S08</strain>
    </source>
</reference>
<dbReference type="Proteomes" id="UP000831327">
    <property type="component" value="Chromosome"/>
</dbReference>
<feature type="domain" description="Tripartite ATP-independent periplasmic transporters DctQ component" evidence="10">
    <location>
        <begin position="49"/>
        <end position="171"/>
    </location>
</feature>
<evidence type="ECO:0000256" key="2">
    <source>
        <dbReference type="ARBA" id="ARBA00022448"/>
    </source>
</evidence>
<dbReference type="RefSeq" id="WP_244458436.1">
    <property type="nucleotide sequence ID" value="NZ_AP025637.1"/>
</dbReference>
<comment type="subunit">
    <text evidence="9">The complex comprises the extracytoplasmic solute receptor protein and the two transmembrane proteins.</text>
</comment>